<feature type="domain" description="F-box associated beta-propeller type 3" evidence="1">
    <location>
        <begin position="80"/>
        <end position="316"/>
    </location>
</feature>
<proteinExistence type="predicted"/>
<evidence type="ECO:0000313" key="3">
    <source>
        <dbReference type="Proteomes" id="UP000245207"/>
    </source>
</evidence>
<sequence length="329" mass="38601">MTNSKLSFDMMLEMPSTSPLMRYSKDFDMPAYDESCNKRKTTLSGFLIQNMIHCCEYIHEFAPSRDSKSLDLDFLTRNAHILASSKEGIIVFEGNQDPNNVLYHVCKPTTKQVLALPIIKTSYLTVKVMIAVVDSDPLHYKIVRLSQHRTHTQVIMDFELHEACRCEIFDSMEFKWRLLDPLLLPMDRFQDVLLIKTHLITTKEFIYMLSTDNEVWKFDIYLEQWDSIPSPILRLMSECYTSVQFLKYEEKLGLVCKAPNRSWEIWAPNVNNSWVKIHVFNEDEDFEKEHLEALCELQTSAIMHGNELVLYKFKGHKKINKVALLQKWT</sequence>
<dbReference type="Pfam" id="PF08268">
    <property type="entry name" value="FBA_3"/>
    <property type="match status" value="1"/>
</dbReference>
<dbReference type="InterPro" id="IPR050796">
    <property type="entry name" value="SCF_F-box_component"/>
</dbReference>
<keyword evidence="3" id="KW-1185">Reference proteome</keyword>
<accession>A0A2U1M5Q9</accession>
<organism evidence="2 3">
    <name type="scientific">Artemisia annua</name>
    <name type="common">Sweet wormwood</name>
    <dbReference type="NCBI Taxonomy" id="35608"/>
    <lineage>
        <taxon>Eukaryota</taxon>
        <taxon>Viridiplantae</taxon>
        <taxon>Streptophyta</taxon>
        <taxon>Embryophyta</taxon>
        <taxon>Tracheophyta</taxon>
        <taxon>Spermatophyta</taxon>
        <taxon>Magnoliopsida</taxon>
        <taxon>eudicotyledons</taxon>
        <taxon>Gunneridae</taxon>
        <taxon>Pentapetalae</taxon>
        <taxon>asterids</taxon>
        <taxon>campanulids</taxon>
        <taxon>Asterales</taxon>
        <taxon>Asteraceae</taxon>
        <taxon>Asteroideae</taxon>
        <taxon>Anthemideae</taxon>
        <taxon>Artemisiinae</taxon>
        <taxon>Artemisia</taxon>
    </lineage>
</organism>
<protein>
    <submittedName>
        <fullName evidence="2">F-box associated interaction domain, Leucine-rich repeat domain, L domain-like protein</fullName>
    </submittedName>
</protein>
<gene>
    <name evidence="2" type="ORF">CTI12_AA282890</name>
</gene>
<reference evidence="2 3" key="1">
    <citation type="journal article" date="2018" name="Mol. Plant">
        <title>The genome of Artemisia annua provides insight into the evolution of Asteraceae family and artemisinin biosynthesis.</title>
        <authorList>
            <person name="Shen Q."/>
            <person name="Zhang L."/>
            <person name="Liao Z."/>
            <person name="Wang S."/>
            <person name="Yan T."/>
            <person name="Shi P."/>
            <person name="Liu M."/>
            <person name="Fu X."/>
            <person name="Pan Q."/>
            <person name="Wang Y."/>
            <person name="Lv Z."/>
            <person name="Lu X."/>
            <person name="Zhang F."/>
            <person name="Jiang W."/>
            <person name="Ma Y."/>
            <person name="Chen M."/>
            <person name="Hao X."/>
            <person name="Li L."/>
            <person name="Tang Y."/>
            <person name="Lv G."/>
            <person name="Zhou Y."/>
            <person name="Sun X."/>
            <person name="Brodelius P.E."/>
            <person name="Rose J.K.C."/>
            <person name="Tang K."/>
        </authorList>
    </citation>
    <scope>NUCLEOTIDE SEQUENCE [LARGE SCALE GENOMIC DNA]</scope>
    <source>
        <strain evidence="3">cv. Huhao1</strain>
        <tissue evidence="2">Leaf</tissue>
    </source>
</reference>
<dbReference type="EMBL" id="PKPP01006415">
    <property type="protein sequence ID" value="PWA56586.1"/>
    <property type="molecule type" value="Genomic_DNA"/>
</dbReference>
<dbReference type="PANTHER" id="PTHR31672">
    <property type="entry name" value="BNACNNG10540D PROTEIN"/>
    <property type="match status" value="1"/>
</dbReference>
<name>A0A2U1M5Q9_ARTAN</name>
<evidence type="ECO:0000313" key="2">
    <source>
        <dbReference type="EMBL" id="PWA56586.1"/>
    </source>
</evidence>
<dbReference type="OrthoDB" id="1845982at2759"/>
<comment type="caution">
    <text evidence="2">The sequence shown here is derived from an EMBL/GenBank/DDBJ whole genome shotgun (WGS) entry which is preliminary data.</text>
</comment>
<dbReference type="InterPro" id="IPR013187">
    <property type="entry name" value="F-box-assoc_dom_typ3"/>
</dbReference>
<evidence type="ECO:0000259" key="1">
    <source>
        <dbReference type="Pfam" id="PF08268"/>
    </source>
</evidence>
<dbReference type="Proteomes" id="UP000245207">
    <property type="component" value="Unassembled WGS sequence"/>
</dbReference>
<dbReference type="AlphaFoldDB" id="A0A2U1M5Q9"/>